<feature type="domain" description="DUF4179" evidence="3">
    <location>
        <begin position="41"/>
        <end position="121"/>
    </location>
</feature>
<keyword evidence="5" id="KW-1185">Reference proteome</keyword>
<dbReference type="RefSeq" id="WP_166505763.1">
    <property type="nucleotide sequence ID" value="NZ_LN650648.1"/>
</dbReference>
<dbReference type="Gene3D" id="2.60.40.1630">
    <property type="entry name" value="bacillus anthracis domain"/>
    <property type="match status" value="1"/>
</dbReference>
<evidence type="ECO:0000259" key="3">
    <source>
        <dbReference type="Pfam" id="PF13786"/>
    </source>
</evidence>
<evidence type="ECO:0000313" key="4">
    <source>
        <dbReference type="EMBL" id="CEI73526.1"/>
    </source>
</evidence>
<keyword evidence="2" id="KW-0812">Transmembrane</keyword>
<keyword evidence="2" id="KW-0472">Membrane</keyword>
<protein>
    <submittedName>
        <fullName evidence="4">Tat (Twin-arginine translocation) pathway signal sequence domain protein</fullName>
    </submittedName>
</protein>
<evidence type="ECO:0000256" key="2">
    <source>
        <dbReference type="SAM" id="Phobius"/>
    </source>
</evidence>
<dbReference type="Pfam" id="PF13786">
    <property type="entry name" value="DUF4179"/>
    <property type="match status" value="1"/>
</dbReference>
<sequence length="349" mass="39508">MSNKKYDNINIPLDIDEAIEKGVSKALKEKNKNHKRNNLPKIAAASLVGILTLGALNPALASKIPFVGNVFEAIEKNIYFPGNYSQYSTAINETAYSNGIGVTLSEVVCDGQSLYITYVVENEKPFKYTSWGNGKKLDMNQLIIEEAYNKVSFSDKELDSTGFAGLEGKFIDEYTFVGVQKYKINEIKEEVPNEFTFKTKLKVIDNYAINEGDKDDVTWGTWAFNIPVKVNKELRNIINLENVENDFVKVNSISITPFDMIIKNSYKKGTWDEYRMTVFDDKGKKLEQSESTADNDNKGDKTYLQSPKDSKNIRVVIEKPKYKELKSQPGTYEEIGSDVVLDEVINLKK</sequence>
<accession>A0A2P2BT49</accession>
<proteinExistence type="predicted"/>
<feature type="region of interest" description="Disordered" evidence="1">
    <location>
        <begin position="286"/>
        <end position="307"/>
    </location>
</feature>
<dbReference type="EMBL" id="LN650648">
    <property type="protein sequence ID" value="CEI73526.1"/>
    <property type="molecule type" value="Genomic_DNA"/>
</dbReference>
<dbReference type="InterPro" id="IPR025436">
    <property type="entry name" value="DUF4179"/>
</dbReference>
<dbReference type="AlphaFoldDB" id="A0A2P2BT49"/>
<gene>
    <name evidence="4" type="ORF">FRIFI_1998</name>
</gene>
<evidence type="ECO:0000256" key="1">
    <source>
        <dbReference type="SAM" id="MobiDB-lite"/>
    </source>
</evidence>
<organism evidence="4 5">
    <name type="scientific">Romboutsia hominis</name>
    <dbReference type="NCBI Taxonomy" id="1507512"/>
    <lineage>
        <taxon>Bacteria</taxon>
        <taxon>Bacillati</taxon>
        <taxon>Bacillota</taxon>
        <taxon>Clostridia</taxon>
        <taxon>Peptostreptococcales</taxon>
        <taxon>Peptostreptococcaceae</taxon>
        <taxon>Romboutsia</taxon>
    </lineage>
</organism>
<dbReference type="Proteomes" id="UP000245695">
    <property type="component" value="Chromosome 1"/>
</dbReference>
<name>A0A2P2BT49_9FIRM</name>
<feature type="transmembrane region" description="Helical" evidence="2">
    <location>
        <begin position="42"/>
        <end position="61"/>
    </location>
</feature>
<reference evidence="4 5" key="1">
    <citation type="submission" date="2014-09" db="EMBL/GenBank/DDBJ databases">
        <authorList>
            <person name="Hornung B.V."/>
        </authorList>
    </citation>
    <scope>NUCLEOTIDE SEQUENCE [LARGE SCALE GENOMIC DNA]</scope>
    <source>
        <strain evidence="4 5">FRIFI</strain>
    </source>
</reference>
<keyword evidence="2" id="KW-1133">Transmembrane helix</keyword>
<dbReference type="KEGG" id="rhom:FRIFI_1998"/>
<evidence type="ECO:0000313" key="5">
    <source>
        <dbReference type="Proteomes" id="UP000245695"/>
    </source>
</evidence>